<evidence type="ECO:0000313" key="1">
    <source>
        <dbReference type="EMBL" id="GKX68688.1"/>
    </source>
</evidence>
<reference evidence="1" key="1">
    <citation type="journal article" date="2025" name="Int. J. Syst. Evol. Microbiol.">
        <title>Inconstantimicrobium mannanitabidum sp. nov., a novel member of the family Clostridiaceae isolated from anoxic soil under the treatment of reductive soil disinfestation.</title>
        <authorList>
            <person name="Ueki A."/>
            <person name="Tonouchi A."/>
            <person name="Honma S."/>
            <person name="Kaku N."/>
            <person name="Ueki K."/>
        </authorList>
    </citation>
    <scope>NUCLEOTIDE SEQUENCE</scope>
    <source>
        <strain evidence="1">TW13</strain>
    </source>
</reference>
<sequence>MKKKNRIAVIIVLVTMLLSLSGCSIVDKAKIKLNMKNLDFEYFNQNKVDKVVIQSARDTSFRFMVTDKNTIKQVYDLLSSAKVVSGKADYDSDYIFEVYIGDKVKKFNYIVGAYDSDKGNFYDENKQYIVSKRLDNDIIQNLEISNRKPMNFKNVYYESIQKVIEKNKDYLNKGGKSVGIDISGDVDVTQYQYSIDIADFMNNVTEMVPKANKINKDREKYDIIVSVRTYGFKTTKYKSIITIENKTDKSQIVTYVDCLNESNTWQINLLSKKPSNW</sequence>
<evidence type="ECO:0000313" key="2">
    <source>
        <dbReference type="Proteomes" id="UP001058074"/>
    </source>
</evidence>
<name>A0ACB5RHW6_9CLOT</name>
<gene>
    <name evidence="1" type="ORF">rsdtw13_39460</name>
</gene>
<dbReference type="Proteomes" id="UP001058074">
    <property type="component" value="Unassembled WGS sequence"/>
</dbReference>
<keyword evidence="2" id="KW-1185">Reference proteome</keyword>
<proteinExistence type="predicted"/>
<dbReference type="EMBL" id="BROD01000001">
    <property type="protein sequence ID" value="GKX68688.1"/>
    <property type="molecule type" value="Genomic_DNA"/>
</dbReference>
<protein>
    <submittedName>
        <fullName evidence="1">Lipoprotein</fullName>
    </submittedName>
</protein>
<keyword evidence="1" id="KW-0449">Lipoprotein</keyword>
<accession>A0ACB5RHW6</accession>
<organism evidence="1 2">
    <name type="scientific">Inconstantimicrobium mannanitabidum</name>
    <dbReference type="NCBI Taxonomy" id="1604901"/>
    <lineage>
        <taxon>Bacteria</taxon>
        <taxon>Bacillati</taxon>
        <taxon>Bacillota</taxon>
        <taxon>Clostridia</taxon>
        <taxon>Eubacteriales</taxon>
        <taxon>Clostridiaceae</taxon>
        <taxon>Inconstantimicrobium</taxon>
    </lineage>
</organism>
<comment type="caution">
    <text evidence="1">The sequence shown here is derived from an EMBL/GenBank/DDBJ whole genome shotgun (WGS) entry which is preliminary data.</text>
</comment>